<feature type="transmembrane region" description="Helical" evidence="1">
    <location>
        <begin position="83"/>
        <end position="104"/>
    </location>
</feature>
<dbReference type="InterPro" id="IPR009937">
    <property type="entry name" value="Phage_holin_3_6"/>
</dbReference>
<organism evidence="2">
    <name type="scientific">Salmonella enterica</name>
    <name type="common">Salmonella choleraesuis</name>
    <dbReference type="NCBI Taxonomy" id="28901"/>
    <lineage>
        <taxon>Bacteria</taxon>
        <taxon>Pseudomonadati</taxon>
        <taxon>Pseudomonadota</taxon>
        <taxon>Gammaproteobacteria</taxon>
        <taxon>Enterobacterales</taxon>
        <taxon>Enterobacteriaceae</taxon>
        <taxon>Salmonella</taxon>
    </lineage>
</organism>
<keyword evidence="1" id="KW-0812">Transmembrane</keyword>
<evidence type="ECO:0000313" key="2">
    <source>
        <dbReference type="EMBL" id="EBP0013787.1"/>
    </source>
</evidence>
<dbReference type="AlphaFoldDB" id="A0A5U2F874"/>
<gene>
    <name evidence="2" type="ORF">HX37_24220</name>
</gene>
<sequence>MRTRNDLPRGPSRGLVDNIHRVFTALTGTLHTRLELLAVELEEEKGRIFGLLIMAGLTLIFTALGVISLLVFILLSAPPEHRLMILGSASAVFLVLALAFAIFARQRIAGGRMLSETRRQLSKDLSHLKGDEA</sequence>
<feature type="transmembrane region" description="Helical" evidence="1">
    <location>
        <begin position="51"/>
        <end position="77"/>
    </location>
</feature>
<protein>
    <recommendedName>
        <fullName evidence="3">Phage holin family protein</fullName>
    </recommendedName>
</protein>
<dbReference type="Pfam" id="PF07332">
    <property type="entry name" value="Phage_holin_3_6"/>
    <property type="match status" value="1"/>
</dbReference>
<name>A0A5U2F874_SALER</name>
<dbReference type="EMBL" id="AAGKHU010000156">
    <property type="protein sequence ID" value="EBP0013787.1"/>
    <property type="molecule type" value="Genomic_DNA"/>
</dbReference>
<proteinExistence type="predicted"/>
<comment type="caution">
    <text evidence="2">The sequence shown here is derived from an EMBL/GenBank/DDBJ whole genome shotgun (WGS) entry which is preliminary data.</text>
</comment>
<accession>A0A5U2F874</accession>
<reference evidence="2" key="1">
    <citation type="submission" date="2018-07" db="EMBL/GenBank/DDBJ databases">
        <authorList>
            <consortium name="GenomeTrakr network: Whole genome sequencing for foodborne pathogen traceback"/>
        </authorList>
    </citation>
    <scope>NUCLEOTIDE SEQUENCE</scope>
    <source>
        <strain evidence="2">CFSAN018538</strain>
    </source>
</reference>
<keyword evidence="1" id="KW-1133">Transmembrane helix</keyword>
<keyword evidence="1" id="KW-0472">Membrane</keyword>
<evidence type="ECO:0008006" key="3">
    <source>
        <dbReference type="Google" id="ProtNLM"/>
    </source>
</evidence>
<evidence type="ECO:0000256" key="1">
    <source>
        <dbReference type="SAM" id="Phobius"/>
    </source>
</evidence>